<name>A0AAV6T8Y5_SOLSE</name>
<evidence type="ECO:0000313" key="1">
    <source>
        <dbReference type="EMBL" id="KAG7525999.1"/>
    </source>
</evidence>
<keyword evidence="2" id="KW-1185">Reference proteome</keyword>
<evidence type="ECO:0000313" key="2">
    <source>
        <dbReference type="Proteomes" id="UP000693946"/>
    </source>
</evidence>
<dbReference type="AlphaFoldDB" id="A0AAV6T8Y5"/>
<dbReference type="EMBL" id="JAGKHQ010000001">
    <property type="protein sequence ID" value="KAG7525999.1"/>
    <property type="molecule type" value="Genomic_DNA"/>
</dbReference>
<protein>
    <submittedName>
        <fullName evidence="1">Uncharacterized protein</fullName>
    </submittedName>
</protein>
<accession>A0AAV6T8Y5</accession>
<proteinExistence type="predicted"/>
<reference evidence="1 2" key="1">
    <citation type="journal article" date="2021" name="Sci. Rep.">
        <title>Chromosome anchoring in Senegalese sole (Solea senegalensis) reveals sex-associated markers and genome rearrangements in flatfish.</title>
        <authorList>
            <person name="Guerrero-Cozar I."/>
            <person name="Gomez-Garrido J."/>
            <person name="Berbel C."/>
            <person name="Martinez-Blanch J.F."/>
            <person name="Alioto T."/>
            <person name="Claros M.G."/>
            <person name="Gagnaire P.A."/>
            <person name="Manchado M."/>
        </authorList>
    </citation>
    <scope>NUCLEOTIDE SEQUENCE [LARGE SCALE GENOMIC DNA]</scope>
    <source>
        <strain evidence="1">Sse05_10M</strain>
    </source>
</reference>
<gene>
    <name evidence="1" type="ORF">JOB18_035044</name>
</gene>
<organism evidence="1 2">
    <name type="scientific">Solea senegalensis</name>
    <name type="common">Senegalese sole</name>
    <dbReference type="NCBI Taxonomy" id="28829"/>
    <lineage>
        <taxon>Eukaryota</taxon>
        <taxon>Metazoa</taxon>
        <taxon>Chordata</taxon>
        <taxon>Craniata</taxon>
        <taxon>Vertebrata</taxon>
        <taxon>Euteleostomi</taxon>
        <taxon>Actinopterygii</taxon>
        <taxon>Neopterygii</taxon>
        <taxon>Teleostei</taxon>
        <taxon>Neoteleostei</taxon>
        <taxon>Acanthomorphata</taxon>
        <taxon>Carangaria</taxon>
        <taxon>Pleuronectiformes</taxon>
        <taxon>Pleuronectoidei</taxon>
        <taxon>Soleidae</taxon>
        <taxon>Solea</taxon>
    </lineage>
</organism>
<sequence length="121" mass="13699">MQCLSRHYQLIFYLLPVKAPSFQGAAANATRNKAQSEKTLPCFQMNPFDVAASAYIPLHFTLQREDKEPLNCSAAAATVPPYNTALPRPTRLLCEHSKLGVKKVMSVIFKKYRTVRKEKEK</sequence>
<comment type="caution">
    <text evidence="1">The sequence shown here is derived from an EMBL/GenBank/DDBJ whole genome shotgun (WGS) entry which is preliminary data.</text>
</comment>
<dbReference type="Proteomes" id="UP000693946">
    <property type="component" value="Linkage Group LG1"/>
</dbReference>